<dbReference type="EMBL" id="PXNQ02000003">
    <property type="protein sequence ID" value="RNF35292.1"/>
    <property type="molecule type" value="Genomic_DNA"/>
</dbReference>
<sequence>MPIVNFYRLDRSAIFASQSDPRFAYCTYMPSSYEPGAGRTYPLAVLVHGSLRNAYELRDQFVDFAERHECALLAPLFPCGIFGPDDFNNYKHLAYRGLRYDLALLDMIDEISEIFPLRSDRFLMHGFSGGAQFAHRFYYCHPDRLLGVSIAAPGTVTLPEGGRPWWVGTSDMETVLGVPLRLDRLRNVAVQLVIGAEDTNAQGVTVGPGSSFAMPGANDAGPTRMERLCSLRDGLAKMEVPVDFEIVPGAGHDGARIQGPVKEFFRRVLSE</sequence>
<organism evidence="1 2">
    <name type="scientific">Paracoccus methylarcula</name>
    <dbReference type="NCBI Taxonomy" id="72022"/>
    <lineage>
        <taxon>Bacteria</taxon>
        <taxon>Pseudomonadati</taxon>
        <taxon>Pseudomonadota</taxon>
        <taxon>Alphaproteobacteria</taxon>
        <taxon>Rhodobacterales</taxon>
        <taxon>Paracoccaceae</taxon>
        <taxon>Paracoccus</taxon>
    </lineage>
</organism>
<gene>
    <name evidence="1" type="ORF">A7A09_006740</name>
</gene>
<proteinExistence type="predicted"/>
<dbReference type="Gene3D" id="3.40.50.1820">
    <property type="entry name" value="alpha/beta hydrolase"/>
    <property type="match status" value="1"/>
</dbReference>
<accession>A0A422QZA4</accession>
<dbReference type="OrthoDB" id="332706at2"/>
<dbReference type="InterPro" id="IPR029058">
    <property type="entry name" value="AB_hydrolase_fold"/>
</dbReference>
<evidence type="ECO:0000313" key="1">
    <source>
        <dbReference type="EMBL" id="RNF35292.1"/>
    </source>
</evidence>
<dbReference type="SUPFAM" id="SSF53474">
    <property type="entry name" value="alpha/beta-Hydrolases"/>
    <property type="match status" value="1"/>
</dbReference>
<dbReference type="AlphaFoldDB" id="A0A422QZA4"/>
<protein>
    <submittedName>
        <fullName evidence="1">Hydrolase</fullName>
    </submittedName>
</protein>
<keyword evidence="1" id="KW-0378">Hydrolase</keyword>
<dbReference type="RefSeq" id="WP_106690641.1">
    <property type="nucleotide sequence ID" value="NZ_PXNQ02000003.1"/>
</dbReference>
<keyword evidence="2" id="KW-1185">Reference proteome</keyword>
<comment type="caution">
    <text evidence="1">The sequence shown here is derived from an EMBL/GenBank/DDBJ whole genome shotgun (WGS) entry which is preliminary data.</text>
</comment>
<reference evidence="1" key="1">
    <citation type="submission" date="2018-05" db="EMBL/GenBank/DDBJ databases">
        <title>Reclassification of Methylarcula marina and Methylarcula terricola as Paracoccus methylarcula sp.nov., comb.nov. and Paracoccus terricola comb.nov.</title>
        <authorList>
            <person name="Shmareva M.N."/>
            <person name="Doronina N.V."/>
            <person name="Vasilenko O.V."/>
            <person name="Tarlachkov S.V."/>
            <person name="Trotsenko Y.A."/>
        </authorList>
    </citation>
    <scope>NUCLEOTIDE SEQUENCE [LARGE SCALE GENOMIC DNA]</scope>
    <source>
        <strain evidence="1">VKM B-2159</strain>
    </source>
</reference>
<name>A0A422QZA4_9RHOB</name>
<dbReference type="GO" id="GO:0016787">
    <property type="term" value="F:hydrolase activity"/>
    <property type="evidence" value="ECO:0007669"/>
    <property type="project" value="UniProtKB-KW"/>
</dbReference>
<dbReference type="Proteomes" id="UP000238137">
    <property type="component" value="Unassembled WGS sequence"/>
</dbReference>
<evidence type="ECO:0000313" key="2">
    <source>
        <dbReference type="Proteomes" id="UP000238137"/>
    </source>
</evidence>